<reference evidence="2" key="1">
    <citation type="journal article" date="2011" name="PLoS Genet.">
        <title>Genomic analysis of the necrotrophic fungal pathogens Sclerotinia sclerotiorum and Botrytis cinerea.</title>
        <authorList>
            <person name="Amselem J."/>
            <person name="Cuomo C.A."/>
            <person name="van Kan J.A."/>
            <person name="Viaud M."/>
            <person name="Benito E.P."/>
            <person name="Couloux A."/>
            <person name="Coutinho P.M."/>
            <person name="de Vries R.P."/>
            <person name="Dyer P.S."/>
            <person name="Fillinger S."/>
            <person name="Fournier E."/>
            <person name="Gout L."/>
            <person name="Hahn M."/>
            <person name="Kohn L."/>
            <person name="Lapalu N."/>
            <person name="Plummer K.M."/>
            <person name="Pradier J.M."/>
            <person name="Quevillon E."/>
            <person name="Sharon A."/>
            <person name="Simon A."/>
            <person name="ten Have A."/>
            <person name="Tudzynski B."/>
            <person name="Tudzynski P."/>
            <person name="Wincker P."/>
            <person name="Andrew M."/>
            <person name="Anthouard V."/>
            <person name="Beever R.E."/>
            <person name="Beffa R."/>
            <person name="Benoit I."/>
            <person name="Bouzid O."/>
            <person name="Brault B."/>
            <person name="Chen Z."/>
            <person name="Choquer M."/>
            <person name="Collemare J."/>
            <person name="Cotton P."/>
            <person name="Danchin E.G."/>
            <person name="Da Silva C."/>
            <person name="Gautier A."/>
            <person name="Giraud C."/>
            <person name="Giraud T."/>
            <person name="Gonzalez C."/>
            <person name="Grossetete S."/>
            <person name="Guldener U."/>
            <person name="Henrissat B."/>
            <person name="Howlett B.J."/>
            <person name="Kodira C."/>
            <person name="Kretschmer M."/>
            <person name="Lappartient A."/>
            <person name="Leroch M."/>
            <person name="Levis C."/>
            <person name="Mauceli E."/>
            <person name="Neuveglise C."/>
            <person name="Oeser B."/>
            <person name="Pearson M."/>
            <person name="Poulain J."/>
            <person name="Poussereau N."/>
            <person name="Quesneville H."/>
            <person name="Rascle C."/>
            <person name="Schumacher J."/>
            <person name="Segurens B."/>
            <person name="Sexton A."/>
            <person name="Silva E."/>
            <person name="Sirven C."/>
            <person name="Soanes D.M."/>
            <person name="Talbot N.J."/>
            <person name="Templeton M."/>
            <person name="Yandava C."/>
            <person name="Yarden O."/>
            <person name="Zeng Q."/>
            <person name="Rollins J.A."/>
            <person name="Lebrun M.H."/>
            <person name="Dickman M."/>
        </authorList>
    </citation>
    <scope>NUCLEOTIDE SEQUENCE [LARGE SCALE GENOMIC DNA]</scope>
    <source>
        <strain evidence="2">T4</strain>
    </source>
</reference>
<dbReference type="EMBL" id="FQ790338">
    <property type="protein sequence ID" value="CCD51964.1"/>
    <property type="molecule type" value="Genomic_DNA"/>
</dbReference>
<gene>
    <name evidence="1" type="ORF">BofuT4_uP084880.1</name>
</gene>
<proteinExistence type="predicted"/>
<organism evidence="1 2">
    <name type="scientific">Botryotinia fuckeliana (strain T4)</name>
    <name type="common">Noble rot fungus</name>
    <name type="synonym">Botrytis cinerea</name>
    <dbReference type="NCBI Taxonomy" id="999810"/>
    <lineage>
        <taxon>Eukaryota</taxon>
        <taxon>Fungi</taxon>
        <taxon>Dikarya</taxon>
        <taxon>Ascomycota</taxon>
        <taxon>Pezizomycotina</taxon>
        <taxon>Leotiomycetes</taxon>
        <taxon>Helotiales</taxon>
        <taxon>Sclerotiniaceae</taxon>
        <taxon>Botrytis</taxon>
    </lineage>
</organism>
<evidence type="ECO:0000313" key="1">
    <source>
        <dbReference type="EMBL" id="CCD51964.1"/>
    </source>
</evidence>
<dbReference type="Proteomes" id="UP000008177">
    <property type="component" value="Unplaced contigs"/>
</dbReference>
<sequence length="96" mass="10737">MSFPRTKTDDDHLVHRRPVDIARMVNQQPRNLIVNEANSRSVRISLSTREAQYLVKVGSMEKRPSAMKPCTLSSGVVELLARSSRHVKSSASFGSE</sequence>
<dbReference type="HOGENOM" id="CLU_2359464_0_0_1"/>
<name>G2YJP7_BOTF4</name>
<dbReference type="AlphaFoldDB" id="G2YJP7"/>
<accession>G2YJP7</accession>
<dbReference type="InParanoid" id="G2YJP7"/>
<protein>
    <submittedName>
        <fullName evidence="1">Uncharacterized protein</fullName>
    </submittedName>
</protein>
<evidence type="ECO:0000313" key="2">
    <source>
        <dbReference type="Proteomes" id="UP000008177"/>
    </source>
</evidence>